<keyword evidence="16" id="KW-0539">Nucleus</keyword>
<evidence type="ECO:0000256" key="20">
    <source>
        <dbReference type="SAM" id="MobiDB-lite"/>
    </source>
</evidence>
<evidence type="ECO:0000256" key="6">
    <source>
        <dbReference type="ARBA" id="ARBA00022454"/>
    </source>
</evidence>
<evidence type="ECO:0000313" key="22">
    <source>
        <dbReference type="EMBL" id="KAF2668511.1"/>
    </source>
</evidence>
<comment type="catalytic activity">
    <reaction evidence="19">
        <text>ATP + H2O = ADP + phosphate + H(+)</text>
        <dbReference type="Rhea" id="RHEA:13065"/>
        <dbReference type="ChEBI" id="CHEBI:15377"/>
        <dbReference type="ChEBI" id="CHEBI:15378"/>
        <dbReference type="ChEBI" id="CHEBI:30616"/>
        <dbReference type="ChEBI" id="CHEBI:43474"/>
        <dbReference type="ChEBI" id="CHEBI:456216"/>
        <dbReference type="EC" id="3.6.4.12"/>
    </reaction>
</comment>
<dbReference type="Pfam" id="PF03731">
    <property type="entry name" value="Ku_N"/>
    <property type="match status" value="1"/>
</dbReference>
<dbReference type="CDD" id="cd00873">
    <property type="entry name" value="KU80"/>
    <property type="match status" value="1"/>
</dbReference>
<dbReference type="Pfam" id="PF02735">
    <property type="entry name" value="Ku"/>
    <property type="match status" value="1"/>
</dbReference>
<dbReference type="SUPFAM" id="SSF100939">
    <property type="entry name" value="SPOC domain-like"/>
    <property type="match status" value="1"/>
</dbReference>
<keyword evidence="12" id="KW-0779">Telomere</keyword>
<dbReference type="InterPro" id="IPR016194">
    <property type="entry name" value="SPOC-like_C_dom_sf"/>
</dbReference>
<dbReference type="OrthoDB" id="30826at2759"/>
<evidence type="ECO:0000259" key="21">
    <source>
        <dbReference type="SMART" id="SM00559"/>
    </source>
</evidence>
<gene>
    <name evidence="22" type="ORF">BT63DRAFT_279016</name>
</gene>
<feature type="compositionally biased region" description="Polar residues" evidence="20">
    <location>
        <begin position="283"/>
        <end position="293"/>
    </location>
</feature>
<keyword evidence="6" id="KW-0158">Chromosome</keyword>
<keyword evidence="11" id="KW-0067">ATP-binding</keyword>
<evidence type="ECO:0000256" key="10">
    <source>
        <dbReference type="ARBA" id="ARBA00022806"/>
    </source>
</evidence>
<comment type="similarity">
    <text evidence="3">Belongs to the ku80 family.</text>
</comment>
<dbReference type="GO" id="GO:0006310">
    <property type="term" value="P:DNA recombination"/>
    <property type="evidence" value="ECO:0007669"/>
    <property type="project" value="UniProtKB-KW"/>
</dbReference>
<comment type="function">
    <text evidence="17">Single-stranded DNA-dependent ATP-dependent helicase. Involved in non-homologous end joining (NHEJ) DNA double strand break repair. DNA-binding is sequence-independent but has a high affinity to nicks in double-stranded DNA and to the ends of duplex DNA. Binds to naturally occurring chromosomal ends, and therefore provides chromosomal end protection. Required also for telomere recombination to repair telomeric ends in the absence of telomerase. KU70, of the KU70/KU80 heterodimer, binds to the stem loop of TLC1, the RNA component of telomerase. Involved in telomere maintenance. Interacts with telomeric repeats and subtelomeric sequences thereby controlling telomere length and protecting against subtelomeric rearrangement. Maintains telomeric chromatin, which is involved in silencing the expression of genes located at the telomere. Required for mating-type switching.</text>
</comment>
<comment type="subcellular location">
    <subcellularLocation>
        <location evidence="2">Chromosome</location>
        <location evidence="2">Telomere</location>
    </subcellularLocation>
    <subcellularLocation>
        <location evidence="1">Nucleus</location>
    </subcellularLocation>
</comment>
<keyword evidence="10" id="KW-0347">Helicase</keyword>
<dbReference type="GO" id="GO:0003678">
    <property type="term" value="F:DNA helicase activity"/>
    <property type="evidence" value="ECO:0007669"/>
    <property type="project" value="UniProtKB-EC"/>
</dbReference>
<keyword evidence="8" id="KW-0227">DNA damage</keyword>
<organism evidence="22 23">
    <name type="scientific">Microthyrium microscopicum</name>
    <dbReference type="NCBI Taxonomy" id="703497"/>
    <lineage>
        <taxon>Eukaryota</taxon>
        <taxon>Fungi</taxon>
        <taxon>Dikarya</taxon>
        <taxon>Ascomycota</taxon>
        <taxon>Pezizomycotina</taxon>
        <taxon>Dothideomycetes</taxon>
        <taxon>Dothideomycetes incertae sedis</taxon>
        <taxon>Microthyriales</taxon>
        <taxon>Microthyriaceae</taxon>
        <taxon>Microthyrium</taxon>
    </lineage>
</organism>
<evidence type="ECO:0000256" key="7">
    <source>
        <dbReference type="ARBA" id="ARBA00022741"/>
    </source>
</evidence>
<dbReference type="Gene3D" id="3.40.50.410">
    <property type="entry name" value="von Willebrand factor, type A domain"/>
    <property type="match status" value="1"/>
</dbReference>
<dbReference type="GO" id="GO:0042162">
    <property type="term" value="F:telomeric DNA binding"/>
    <property type="evidence" value="ECO:0007669"/>
    <property type="project" value="InterPro"/>
</dbReference>
<dbReference type="GO" id="GO:0016787">
    <property type="term" value="F:hydrolase activity"/>
    <property type="evidence" value="ECO:0007669"/>
    <property type="project" value="UniProtKB-KW"/>
</dbReference>
<dbReference type="InterPro" id="IPR024193">
    <property type="entry name" value="Ku80"/>
</dbReference>
<dbReference type="GO" id="GO:0003690">
    <property type="term" value="F:double-stranded DNA binding"/>
    <property type="evidence" value="ECO:0007669"/>
    <property type="project" value="TreeGrafter"/>
</dbReference>
<dbReference type="GO" id="GO:0043564">
    <property type="term" value="C:Ku70:Ku80 complex"/>
    <property type="evidence" value="ECO:0007669"/>
    <property type="project" value="InterPro"/>
</dbReference>
<dbReference type="FunFam" id="3.40.50.410:FF:000073">
    <property type="entry name" value="ATP-dependent DNA helicase II subunit 2"/>
    <property type="match status" value="1"/>
</dbReference>
<sequence length="731" mass="80981">MANKEATVFIVDLGSSMGKKHNGRTQTDLEWSLPVVWDRIANIIHQGRKTDQTAVIGFRTNSTNNVLASNHPDTDDYDHINVAFPLKTILGSDIADLREFFRPSQIEAGDILSAIVVAMQMITVHCRALKYKKRIVLLTNGDGAMEPDTGNDIQKQLVKEDILLSILGVDFNDFHGGFQEENKAPQKKLNEEQLCNLVLEASGTMTPVYKAVSELGIPSHRTVRAVTTYKGTLTIGHIGKFEEQSMKIEIQQWPLIMPATAQSAKTFLVQREDKEGEHAGGSAESSATLQQSAPKEGEETLLPSKRTYGKQIEDPTAPGGKIDVDKEQLEKGYVYGRTAVHIGTDDMGVVNLDTEAGLEVVGFVARDKFDRYLEMSKCSLIAALAGNEKYAMALSSFIHGLIETEQFAVARFVKKDNTPPHLVLLTPFTEDGYEALITSELPFAEDMRSYKFPPLDKVVTVGGKNLAQHRTLPSDVLMKSMSNYIDAMDLSSFGTTDTGDATEYAKMEDIYNPVVNRITQVIRYRAINPLDPIPEPYEVLTKYSKPPSALLESAESALNAVKKAGDVKKVPPRQFKRKREPEKPLSGLDIDALLSGEKRQRIDPANAIPEFKQMLEKASDVAAIEDAAKQLARIIETTIRDSVGDMGYQRAVEALGTLREELQEIEEPDIYNALAQELKTKILNGTLGGERTEMWYNIKIRKLGLLDSSVSERSKVSPEAAKDYYKVKPNA</sequence>
<dbReference type="GO" id="GO:0003684">
    <property type="term" value="F:damaged DNA binding"/>
    <property type="evidence" value="ECO:0007669"/>
    <property type="project" value="InterPro"/>
</dbReference>
<dbReference type="SMART" id="SM00559">
    <property type="entry name" value="Ku78"/>
    <property type="match status" value="1"/>
</dbReference>
<keyword evidence="7" id="KW-0547">Nucleotide-binding</keyword>
<feature type="region of interest" description="Disordered" evidence="20">
    <location>
        <begin position="273"/>
        <end position="323"/>
    </location>
</feature>
<dbReference type="Gene3D" id="1.10.1600.10">
    <property type="match status" value="1"/>
</dbReference>
<evidence type="ECO:0000256" key="4">
    <source>
        <dbReference type="ARBA" id="ARBA00012551"/>
    </source>
</evidence>
<dbReference type="GO" id="GO:0005524">
    <property type="term" value="F:ATP binding"/>
    <property type="evidence" value="ECO:0007669"/>
    <property type="project" value="UniProtKB-KW"/>
</dbReference>
<proteinExistence type="inferred from homology"/>
<dbReference type="Pfam" id="PF08785">
    <property type="entry name" value="Ku_PK_bind"/>
    <property type="match status" value="1"/>
</dbReference>
<dbReference type="Gene3D" id="1.25.40.240">
    <property type="entry name" value="Ku, C-terminal domain"/>
    <property type="match status" value="1"/>
</dbReference>
<dbReference type="InterPro" id="IPR005161">
    <property type="entry name" value="Ku_N"/>
</dbReference>
<dbReference type="FunFam" id="1.10.1600.10:FF:000002">
    <property type="entry name" value="X-ray repair cross-complementing protein 5"/>
    <property type="match status" value="1"/>
</dbReference>
<evidence type="ECO:0000256" key="15">
    <source>
        <dbReference type="ARBA" id="ARBA00023204"/>
    </source>
</evidence>
<dbReference type="PANTHER" id="PTHR12604:SF4">
    <property type="entry name" value="X-RAY REPAIR CROSS-COMPLEMENTING PROTEIN 5"/>
    <property type="match status" value="1"/>
</dbReference>
<dbReference type="InterPro" id="IPR006164">
    <property type="entry name" value="DNA_bd_Ku70/Ku80"/>
</dbReference>
<evidence type="ECO:0000256" key="17">
    <source>
        <dbReference type="ARBA" id="ARBA00024890"/>
    </source>
</evidence>
<dbReference type="Proteomes" id="UP000799302">
    <property type="component" value="Unassembled WGS sequence"/>
</dbReference>
<evidence type="ECO:0000256" key="5">
    <source>
        <dbReference type="ARBA" id="ARBA00021792"/>
    </source>
</evidence>
<dbReference type="InterPro" id="IPR036494">
    <property type="entry name" value="Ku_C_sf"/>
</dbReference>
<evidence type="ECO:0000256" key="11">
    <source>
        <dbReference type="ARBA" id="ARBA00022840"/>
    </source>
</evidence>
<dbReference type="SUPFAM" id="SSF53300">
    <property type="entry name" value="vWA-like"/>
    <property type="match status" value="1"/>
</dbReference>
<dbReference type="InterPro" id="IPR014893">
    <property type="entry name" value="Ku_PK_bind"/>
</dbReference>
<keyword evidence="14" id="KW-0233">DNA recombination</keyword>
<dbReference type="GO" id="GO:0000781">
    <property type="term" value="C:chromosome, telomeric region"/>
    <property type="evidence" value="ECO:0007669"/>
    <property type="project" value="UniProtKB-SubCell"/>
</dbReference>
<dbReference type="EC" id="3.6.4.12" evidence="4"/>
<dbReference type="InterPro" id="IPR036465">
    <property type="entry name" value="vWFA_dom_sf"/>
</dbReference>
<dbReference type="GO" id="GO:0006303">
    <property type="term" value="P:double-strand break repair via nonhomologous end joining"/>
    <property type="evidence" value="ECO:0007669"/>
    <property type="project" value="InterPro"/>
</dbReference>
<evidence type="ECO:0000256" key="19">
    <source>
        <dbReference type="ARBA" id="ARBA00047995"/>
    </source>
</evidence>
<feature type="domain" description="Ku" evidence="21">
    <location>
        <begin position="321"/>
        <end position="458"/>
    </location>
</feature>
<keyword evidence="23" id="KW-1185">Reference proteome</keyword>
<keyword evidence="13" id="KW-0238">DNA-binding</keyword>
<evidence type="ECO:0000256" key="8">
    <source>
        <dbReference type="ARBA" id="ARBA00022763"/>
    </source>
</evidence>
<evidence type="ECO:0000256" key="16">
    <source>
        <dbReference type="ARBA" id="ARBA00023242"/>
    </source>
</evidence>
<keyword evidence="15" id="KW-0234">DNA repair</keyword>
<dbReference type="AlphaFoldDB" id="A0A6A6UA91"/>
<protein>
    <recommendedName>
        <fullName evidence="5">ATP-dependent DNA helicase II subunit 2</fullName>
        <ecNumber evidence="4">3.6.4.12</ecNumber>
    </recommendedName>
    <alternativeName>
        <fullName evidence="18">ATP-dependent DNA helicase II subunit Ku80</fullName>
    </alternativeName>
</protein>
<evidence type="ECO:0000256" key="9">
    <source>
        <dbReference type="ARBA" id="ARBA00022801"/>
    </source>
</evidence>
<evidence type="ECO:0000256" key="3">
    <source>
        <dbReference type="ARBA" id="ARBA00007726"/>
    </source>
</evidence>
<evidence type="ECO:0000313" key="23">
    <source>
        <dbReference type="Proteomes" id="UP000799302"/>
    </source>
</evidence>
<evidence type="ECO:0000256" key="1">
    <source>
        <dbReference type="ARBA" id="ARBA00004123"/>
    </source>
</evidence>
<dbReference type="SUPFAM" id="SSF101420">
    <property type="entry name" value="C-terminal domain of Ku80"/>
    <property type="match status" value="1"/>
</dbReference>
<reference evidence="22" key="1">
    <citation type="journal article" date="2020" name="Stud. Mycol.">
        <title>101 Dothideomycetes genomes: a test case for predicting lifestyles and emergence of pathogens.</title>
        <authorList>
            <person name="Haridas S."/>
            <person name="Albert R."/>
            <person name="Binder M."/>
            <person name="Bloem J."/>
            <person name="Labutti K."/>
            <person name="Salamov A."/>
            <person name="Andreopoulos B."/>
            <person name="Baker S."/>
            <person name="Barry K."/>
            <person name="Bills G."/>
            <person name="Bluhm B."/>
            <person name="Cannon C."/>
            <person name="Castanera R."/>
            <person name="Culley D."/>
            <person name="Daum C."/>
            <person name="Ezra D."/>
            <person name="Gonzalez J."/>
            <person name="Henrissat B."/>
            <person name="Kuo A."/>
            <person name="Liang C."/>
            <person name="Lipzen A."/>
            <person name="Lutzoni F."/>
            <person name="Magnuson J."/>
            <person name="Mondo S."/>
            <person name="Nolan M."/>
            <person name="Ohm R."/>
            <person name="Pangilinan J."/>
            <person name="Park H.-J."/>
            <person name="Ramirez L."/>
            <person name="Alfaro M."/>
            <person name="Sun H."/>
            <person name="Tritt A."/>
            <person name="Yoshinaga Y."/>
            <person name="Zwiers L.-H."/>
            <person name="Turgeon B."/>
            <person name="Goodwin S."/>
            <person name="Spatafora J."/>
            <person name="Crous P."/>
            <person name="Grigoriev I."/>
        </authorList>
    </citation>
    <scope>NUCLEOTIDE SEQUENCE</scope>
    <source>
        <strain evidence="22">CBS 115976</strain>
    </source>
</reference>
<accession>A0A6A6UA91</accession>
<name>A0A6A6UA91_9PEZI</name>
<keyword evidence="9" id="KW-0378">Hydrolase</keyword>
<evidence type="ECO:0000256" key="12">
    <source>
        <dbReference type="ARBA" id="ARBA00022895"/>
    </source>
</evidence>
<dbReference type="Gene3D" id="2.40.290.10">
    <property type="match status" value="1"/>
</dbReference>
<evidence type="ECO:0000256" key="14">
    <source>
        <dbReference type="ARBA" id="ARBA00023172"/>
    </source>
</evidence>
<dbReference type="PANTHER" id="PTHR12604">
    <property type="entry name" value="KU AUTOANTIGEN DNA HELICASE"/>
    <property type="match status" value="1"/>
</dbReference>
<dbReference type="EMBL" id="MU004236">
    <property type="protein sequence ID" value="KAF2668511.1"/>
    <property type="molecule type" value="Genomic_DNA"/>
</dbReference>
<evidence type="ECO:0000256" key="13">
    <source>
        <dbReference type="ARBA" id="ARBA00023125"/>
    </source>
</evidence>
<evidence type="ECO:0000256" key="2">
    <source>
        <dbReference type="ARBA" id="ARBA00004574"/>
    </source>
</evidence>
<evidence type="ECO:0000256" key="18">
    <source>
        <dbReference type="ARBA" id="ARBA00031847"/>
    </source>
</evidence>
<dbReference type="GO" id="GO:0000723">
    <property type="term" value="P:telomere maintenance"/>
    <property type="evidence" value="ECO:0007669"/>
    <property type="project" value="InterPro"/>
</dbReference>